<keyword evidence="4" id="KW-0949">S-adenosyl-L-methionine</keyword>
<organism evidence="5 6">
    <name type="scientific">Mongoliitalea lutea</name>
    <dbReference type="NCBI Taxonomy" id="849756"/>
    <lineage>
        <taxon>Bacteria</taxon>
        <taxon>Pseudomonadati</taxon>
        <taxon>Bacteroidota</taxon>
        <taxon>Cytophagia</taxon>
        <taxon>Cytophagales</taxon>
        <taxon>Cyclobacteriaceae</taxon>
        <taxon>Mongoliitalea</taxon>
    </lineage>
</organism>
<keyword evidence="3" id="KW-0808">Transferase</keyword>
<keyword evidence="1" id="KW-0597">Phosphoprotein</keyword>
<evidence type="ECO:0000256" key="4">
    <source>
        <dbReference type="ARBA" id="ARBA00022691"/>
    </source>
</evidence>
<reference evidence="5" key="1">
    <citation type="journal article" date="2014" name="Int. J. Syst. Evol. Microbiol.">
        <title>Complete genome sequence of Corynebacterium casei LMG S-19264T (=DSM 44701T), isolated from a smear-ripened cheese.</title>
        <authorList>
            <consortium name="US DOE Joint Genome Institute (JGI-PGF)"/>
            <person name="Walter F."/>
            <person name="Albersmeier A."/>
            <person name="Kalinowski J."/>
            <person name="Ruckert C."/>
        </authorList>
    </citation>
    <scope>NUCLEOTIDE SEQUENCE</scope>
    <source>
        <strain evidence="5">KCTC 23224</strain>
    </source>
</reference>
<dbReference type="PROSITE" id="PS51585">
    <property type="entry name" value="SAM_MT_TPMT"/>
    <property type="match status" value="1"/>
</dbReference>
<sequence length="174" mass="19952">MGTPTTPLKQYLDQILDKDLKILIPGAGNAYEAQYAYELGFEQVHVLDFSEIPLNQFKVNSPKFPISQLHCQDFFEHEGKYDLILEQTFFCALNPSFRQAYVKKMHSLLKPSGKLVGVMFSKEFEIPGPPFGGWPEDYKGLFQEYFNHVKIEECYNSITPRMGSEVFVSIALPK</sequence>
<evidence type="ECO:0000256" key="2">
    <source>
        <dbReference type="ARBA" id="ARBA00022603"/>
    </source>
</evidence>
<dbReference type="CDD" id="cd02440">
    <property type="entry name" value="AdoMet_MTases"/>
    <property type="match status" value="1"/>
</dbReference>
<dbReference type="InterPro" id="IPR008854">
    <property type="entry name" value="TPMT"/>
</dbReference>
<dbReference type="Proteomes" id="UP000642809">
    <property type="component" value="Unassembled WGS sequence"/>
</dbReference>
<gene>
    <name evidence="5" type="primary">tpm</name>
    <name evidence="5" type="ORF">GCM10008106_34230</name>
</gene>
<dbReference type="Pfam" id="PF05724">
    <property type="entry name" value="TPMT"/>
    <property type="match status" value="1"/>
</dbReference>
<reference evidence="5" key="2">
    <citation type="submission" date="2020-09" db="EMBL/GenBank/DDBJ databases">
        <authorList>
            <person name="Sun Q."/>
            <person name="Kim S."/>
        </authorList>
    </citation>
    <scope>NUCLEOTIDE SEQUENCE</scope>
    <source>
        <strain evidence="5">KCTC 23224</strain>
    </source>
</reference>
<dbReference type="SUPFAM" id="SSF53335">
    <property type="entry name" value="S-adenosyl-L-methionine-dependent methyltransferases"/>
    <property type="match status" value="1"/>
</dbReference>
<evidence type="ECO:0000256" key="3">
    <source>
        <dbReference type="ARBA" id="ARBA00022679"/>
    </source>
</evidence>
<dbReference type="Gene3D" id="3.40.50.150">
    <property type="entry name" value="Vaccinia Virus protein VP39"/>
    <property type="match status" value="1"/>
</dbReference>
<keyword evidence="2 5" id="KW-0489">Methyltransferase</keyword>
<evidence type="ECO:0000256" key="1">
    <source>
        <dbReference type="ARBA" id="ARBA00022553"/>
    </source>
</evidence>
<dbReference type="PANTHER" id="PTHR32183">
    <property type="match status" value="1"/>
</dbReference>
<protein>
    <submittedName>
        <fullName evidence="5">SAM-dependent methyltransferase</fullName>
    </submittedName>
</protein>
<dbReference type="GO" id="GO:0032259">
    <property type="term" value="P:methylation"/>
    <property type="evidence" value="ECO:0007669"/>
    <property type="project" value="UniProtKB-KW"/>
</dbReference>
<comment type="caution">
    <text evidence="5">The sequence shown here is derived from an EMBL/GenBank/DDBJ whole genome shotgun (WGS) entry which is preliminary data.</text>
</comment>
<dbReference type="AlphaFoldDB" id="A0A8J3G6R6"/>
<dbReference type="PANTHER" id="PTHR32183:SF6">
    <property type="entry name" value="CYSTEINE SULFINATE DESULFINASE_CYSTEINE DESULFURASE AND RELATED ENZYMES"/>
    <property type="match status" value="1"/>
</dbReference>
<proteinExistence type="predicted"/>
<dbReference type="EMBL" id="BMYF01000026">
    <property type="protein sequence ID" value="GHB50635.1"/>
    <property type="molecule type" value="Genomic_DNA"/>
</dbReference>
<dbReference type="GO" id="GO:0008757">
    <property type="term" value="F:S-adenosylmethionine-dependent methyltransferase activity"/>
    <property type="evidence" value="ECO:0007669"/>
    <property type="project" value="InterPro"/>
</dbReference>
<dbReference type="InterPro" id="IPR029063">
    <property type="entry name" value="SAM-dependent_MTases_sf"/>
</dbReference>
<evidence type="ECO:0000313" key="6">
    <source>
        <dbReference type="Proteomes" id="UP000642809"/>
    </source>
</evidence>
<keyword evidence="6" id="KW-1185">Reference proteome</keyword>
<evidence type="ECO:0000313" key="5">
    <source>
        <dbReference type="EMBL" id="GHB50635.1"/>
    </source>
</evidence>
<accession>A0A8J3G6R6</accession>
<name>A0A8J3G6R6_9BACT</name>